<name>A0ABP9BA50_9ACTN</name>
<gene>
    <name evidence="8" type="ORF">GCM10023329_51050</name>
</gene>
<sequence length="752" mass="76327">MRARPSADDRVQALRRAVRITAAATAGFLPLVYWLDAPVAALYALFTPIALGALSPLPGSGRDRASLVVRALPWALGLVALGTALAVGTAAAVGGMLVVGFVLSFGAAGGPRPAAAAPGLQLFYILASFPPYAPDTLPERLAGVLVGGVLLVTAESLLLPAPAVASCRLRLAEALDLAASAAVQAARRGAVDGATARRLRAAGQELRMSRLPPSVRPAGVGRTDRALAQTAMAVRRLLDQLAGSVRWPADRAAPEAASALLLREVADACRGSARALRGRGPAPGPAALSEVVADFLRTRASTGDTADDAAVAVERRRSAVLAVAVPALIAQTAVAVGAGAREVPPGIPREQFWYADEPTVRLWLRRLAGNMTAQSVVLQSALRTAAGLGAARLVAGTLDLQHGFWVLLAVLTLGRTTVRATWSAVRAGILGTFFGASAAGLLVLGVGDAPGVYAMIMVPLMLLAFAVGPVAGTAWAQGLFTVLVATAFAQLSSASWRIAETRMLDVLTGCAVGLLCGVLAWPAGAREELRRSVSDLLRSVAPLVPATAGALVPAPERSGGDGGAAGTVPVSAQELDRAVHRLRLAEAAYAQCRSEPGGAGGGGPDWLAALNSAVHVLIGARWLPRLSRDPTAVPGPSAIWAREAALGLQVATVRAASFPPGGVSAGEAVRMPGAAVCAGPALPVLTDLENWFAVLAAELEAVGAPQQDPGEAGADGPARARGTEALRAPSGAVGPAGPRHRSPPGPPGVRPP</sequence>
<reference evidence="9" key="1">
    <citation type="journal article" date="2019" name="Int. J. Syst. Evol. Microbiol.">
        <title>The Global Catalogue of Microorganisms (GCM) 10K type strain sequencing project: providing services to taxonomists for standard genome sequencing and annotation.</title>
        <authorList>
            <consortium name="The Broad Institute Genomics Platform"/>
            <consortium name="The Broad Institute Genome Sequencing Center for Infectious Disease"/>
            <person name="Wu L."/>
            <person name="Ma J."/>
        </authorList>
    </citation>
    <scope>NUCLEOTIDE SEQUENCE [LARGE SCALE GENOMIC DNA]</scope>
    <source>
        <strain evidence="9">JCM 18324</strain>
    </source>
</reference>
<organism evidence="8 9">
    <name type="scientific">Streptomyces sanyensis</name>
    <dbReference type="NCBI Taxonomy" id="568869"/>
    <lineage>
        <taxon>Bacteria</taxon>
        <taxon>Bacillati</taxon>
        <taxon>Actinomycetota</taxon>
        <taxon>Actinomycetes</taxon>
        <taxon>Kitasatosporales</taxon>
        <taxon>Streptomycetaceae</taxon>
        <taxon>Streptomyces</taxon>
    </lineage>
</organism>
<dbReference type="Proteomes" id="UP001501147">
    <property type="component" value="Unassembled WGS sequence"/>
</dbReference>
<feature type="region of interest" description="Disordered" evidence="5">
    <location>
        <begin position="705"/>
        <end position="752"/>
    </location>
</feature>
<keyword evidence="2 6" id="KW-0812">Transmembrane</keyword>
<dbReference type="RefSeq" id="WP_345615808.1">
    <property type="nucleotide sequence ID" value="NZ_BAABJV010000019.1"/>
</dbReference>
<dbReference type="EMBL" id="BAABJV010000019">
    <property type="protein sequence ID" value="GAA4792731.1"/>
    <property type="molecule type" value="Genomic_DNA"/>
</dbReference>
<evidence type="ECO:0000313" key="9">
    <source>
        <dbReference type="Proteomes" id="UP001501147"/>
    </source>
</evidence>
<evidence type="ECO:0000313" key="8">
    <source>
        <dbReference type="EMBL" id="GAA4792731.1"/>
    </source>
</evidence>
<accession>A0ABP9BA50</accession>
<keyword evidence="4 6" id="KW-0472">Membrane</keyword>
<keyword evidence="9" id="KW-1185">Reference proteome</keyword>
<feature type="domain" description="Integral membrane bound transporter" evidence="7">
    <location>
        <begin position="393"/>
        <end position="516"/>
    </location>
</feature>
<comment type="subcellular location">
    <subcellularLocation>
        <location evidence="1">Membrane</location>
        <topology evidence="1">Multi-pass membrane protein</topology>
    </subcellularLocation>
</comment>
<feature type="transmembrane region" description="Helical" evidence="6">
    <location>
        <begin position="41"/>
        <end position="59"/>
    </location>
</feature>
<protein>
    <submittedName>
        <fullName evidence="8">FUSC family protein</fullName>
    </submittedName>
</protein>
<dbReference type="Pfam" id="PF13515">
    <property type="entry name" value="FUSC_2"/>
    <property type="match status" value="1"/>
</dbReference>
<evidence type="ECO:0000256" key="4">
    <source>
        <dbReference type="ARBA" id="ARBA00023136"/>
    </source>
</evidence>
<evidence type="ECO:0000256" key="6">
    <source>
        <dbReference type="SAM" id="Phobius"/>
    </source>
</evidence>
<feature type="transmembrane region" description="Helical" evidence="6">
    <location>
        <begin position="452"/>
        <end position="471"/>
    </location>
</feature>
<proteinExistence type="predicted"/>
<feature type="transmembrane region" description="Helical" evidence="6">
    <location>
        <begin position="16"/>
        <end position="35"/>
    </location>
</feature>
<feature type="transmembrane region" description="Helical" evidence="6">
    <location>
        <begin position="424"/>
        <end position="446"/>
    </location>
</feature>
<evidence type="ECO:0000259" key="7">
    <source>
        <dbReference type="Pfam" id="PF13515"/>
    </source>
</evidence>
<feature type="transmembrane region" description="Helical" evidence="6">
    <location>
        <begin position="504"/>
        <end position="524"/>
    </location>
</feature>
<evidence type="ECO:0000256" key="2">
    <source>
        <dbReference type="ARBA" id="ARBA00022692"/>
    </source>
</evidence>
<feature type="transmembrane region" description="Helical" evidence="6">
    <location>
        <begin position="71"/>
        <end position="103"/>
    </location>
</feature>
<evidence type="ECO:0000256" key="1">
    <source>
        <dbReference type="ARBA" id="ARBA00004141"/>
    </source>
</evidence>
<feature type="transmembrane region" description="Helical" evidence="6">
    <location>
        <begin position="478"/>
        <end position="498"/>
    </location>
</feature>
<keyword evidence="3 6" id="KW-1133">Transmembrane helix</keyword>
<evidence type="ECO:0000256" key="5">
    <source>
        <dbReference type="SAM" id="MobiDB-lite"/>
    </source>
</evidence>
<feature type="compositionally biased region" description="Pro residues" evidence="5">
    <location>
        <begin position="743"/>
        <end position="752"/>
    </location>
</feature>
<comment type="caution">
    <text evidence="8">The sequence shown here is derived from an EMBL/GenBank/DDBJ whole genome shotgun (WGS) entry which is preliminary data.</text>
</comment>
<dbReference type="InterPro" id="IPR049453">
    <property type="entry name" value="Memb_transporter_dom"/>
</dbReference>
<evidence type="ECO:0000256" key="3">
    <source>
        <dbReference type="ARBA" id="ARBA00022989"/>
    </source>
</evidence>